<gene>
    <name evidence="1" type="ORF">DARMORV10_A07P25350.1</name>
</gene>
<evidence type="ECO:0000313" key="1">
    <source>
        <dbReference type="EMBL" id="CAF2175193.1"/>
    </source>
</evidence>
<dbReference type="Proteomes" id="UP001295469">
    <property type="component" value="Chromosome A07"/>
</dbReference>
<dbReference type="AlphaFoldDB" id="A0A816YXN8"/>
<sequence length="66" mass="7164">MRLGDLGIYKPAGCGWHYMDPYTCIQEQGSSTEAHGPSPLMAEAIAVQQSRKLSCMLNHVNSPKSA</sequence>
<reference evidence="1" key="1">
    <citation type="submission" date="2021-01" db="EMBL/GenBank/DDBJ databases">
        <authorList>
            <consortium name="Genoscope - CEA"/>
            <person name="William W."/>
        </authorList>
    </citation>
    <scope>NUCLEOTIDE SEQUENCE</scope>
</reference>
<protein>
    <submittedName>
        <fullName evidence="1">(rape) hypothetical protein</fullName>
    </submittedName>
</protein>
<organism evidence="1">
    <name type="scientific">Brassica napus</name>
    <name type="common">Rape</name>
    <dbReference type="NCBI Taxonomy" id="3708"/>
    <lineage>
        <taxon>Eukaryota</taxon>
        <taxon>Viridiplantae</taxon>
        <taxon>Streptophyta</taxon>
        <taxon>Embryophyta</taxon>
        <taxon>Tracheophyta</taxon>
        <taxon>Spermatophyta</taxon>
        <taxon>Magnoliopsida</taxon>
        <taxon>eudicotyledons</taxon>
        <taxon>Gunneridae</taxon>
        <taxon>Pentapetalae</taxon>
        <taxon>rosids</taxon>
        <taxon>malvids</taxon>
        <taxon>Brassicales</taxon>
        <taxon>Brassicaceae</taxon>
        <taxon>Brassiceae</taxon>
        <taxon>Brassica</taxon>
    </lineage>
</organism>
<accession>A0A816YXN8</accession>
<dbReference type="EMBL" id="HG994361">
    <property type="protein sequence ID" value="CAF2175193.1"/>
    <property type="molecule type" value="Genomic_DNA"/>
</dbReference>
<proteinExistence type="predicted"/>
<name>A0A816YXN8_BRANA</name>